<comment type="similarity">
    <text evidence="2">Belongs to the NPC2 family.</text>
</comment>
<dbReference type="SUPFAM" id="SSF81296">
    <property type="entry name" value="E set domains"/>
    <property type="match status" value="1"/>
</dbReference>
<dbReference type="SMART" id="SM00737">
    <property type="entry name" value="ML"/>
    <property type="match status" value="1"/>
</dbReference>
<evidence type="ECO:0000313" key="6">
    <source>
        <dbReference type="Proteomes" id="UP000504629"/>
    </source>
</evidence>
<evidence type="ECO:0000256" key="3">
    <source>
        <dbReference type="ARBA" id="ARBA00022525"/>
    </source>
</evidence>
<name>A0A6J2JWP1_BOMMA</name>
<dbReference type="FunFam" id="2.60.40.770:FF:000001">
    <property type="entry name" value="NPC intracellular cholesterol transporter 2"/>
    <property type="match status" value="1"/>
</dbReference>
<gene>
    <name evidence="7" type="primary">LOC114245758</name>
</gene>
<evidence type="ECO:0000256" key="4">
    <source>
        <dbReference type="ARBA" id="ARBA00023180"/>
    </source>
</evidence>
<dbReference type="InterPro" id="IPR014756">
    <property type="entry name" value="Ig_E-set"/>
</dbReference>
<reference evidence="7" key="1">
    <citation type="submission" date="2025-08" db="UniProtKB">
        <authorList>
            <consortium name="RefSeq"/>
        </authorList>
    </citation>
    <scope>IDENTIFICATION</scope>
    <source>
        <tissue evidence="7">Silk gland</tissue>
    </source>
</reference>
<protein>
    <submittedName>
        <fullName evidence="7">Ecdysteroid-regulated 16 kDa protein-like</fullName>
    </submittedName>
</protein>
<evidence type="ECO:0000259" key="5">
    <source>
        <dbReference type="SMART" id="SM00737"/>
    </source>
</evidence>
<comment type="subcellular location">
    <subcellularLocation>
        <location evidence="1">Secreted</location>
    </subcellularLocation>
</comment>
<dbReference type="Gene3D" id="2.60.40.770">
    <property type="match status" value="1"/>
</dbReference>
<keyword evidence="3" id="KW-0964">Secreted</keyword>
<evidence type="ECO:0000256" key="1">
    <source>
        <dbReference type="ARBA" id="ARBA00004613"/>
    </source>
</evidence>
<keyword evidence="4" id="KW-0325">Glycoprotein</keyword>
<proteinExistence type="inferred from homology"/>
<dbReference type="GO" id="GO:0005576">
    <property type="term" value="C:extracellular region"/>
    <property type="evidence" value="ECO:0007669"/>
    <property type="project" value="UniProtKB-SubCell"/>
</dbReference>
<dbReference type="RefSeq" id="XP_028033833.1">
    <property type="nucleotide sequence ID" value="XM_028178032.1"/>
</dbReference>
<dbReference type="KEGG" id="bman:114245758"/>
<evidence type="ECO:0000256" key="2">
    <source>
        <dbReference type="ARBA" id="ARBA00006370"/>
    </source>
</evidence>
<dbReference type="OrthoDB" id="6332846at2759"/>
<dbReference type="Pfam" id="PF02221">
    <property type="entry name" value="E1_DerP2_DerF2"/>
    <property type="match status" value="1"/>
</dbReference>
<sequence>MSWYKHGQRFEDLKDNIQVIPCGKKTCKLVVNTNTTVIFKFTPTEEVKELVNDVYASIEGLPIPFIGVSGVSACSNIIRVDTGEAAPCPLAPGVQYSYVNKFFIQPFYPTISMRVHWSLNDGDKKITCFEVPALITTKSSKRS</sequence>
<dbReference type="Proteomes" id="UP000504629">
    <property type="component" value="Unplaced"/>
</dbReference>
<dbReference type="GeneID" id="114245758"/>
<dbReference type="InterPro" id="IPR003172">
    <property type="entry name" value="ML_dom"/>
</dbReference>
<organism evidence="6 7">
    <name type="scientific">Bombyx mandarina</name>
    <name type="common">Wild silk moth</name>
    <name type="synonym">Wild silkworm</name>
    <dbReference type="NCBI Taxonomy" id="7092"/>
    <lineage>
        <taxon>Eukaryota</taxon>
        <taxon>Metazoa</taxon>
        <taxon>Ecdysozoa</taxon>
        <taxon>Arthropoda</taxon>
        <taxon>Hexapoda</taxon>
        <taxon>Insecta</taxon>
        <taxon>Pterygota</taxon>
        <taxon>Neoptera</taxon>
        <taxon>Endopterygota</taxon>
        <taxon>Lepidoptera</taxon>
        <taxon>Glossata</taxon>
        <taxon>Ditrysia</taxon>
        <taxon>Bombycoidea</taxon>
        <taxon>Bombycidae</taxon>
        <taxon>Bombycinae</taxon>
        <taxon>Bombyx</taxon>
    </lineage>
</organism>
<feature type="domain" description="MD-2-related lipid-recognition" evidence="5">
    <location>
        <begin position="10"/>
        <end position="133"/>
    </location>
</feature>
<dbReference type="AlphaFoldDB" id="A0A6J2JWP1"/>
<keyword evidence="6" id="KW-1185">Reference proteome</keyword>
<accession>A0A6J2JWP1</accession>
<evidence type="ECO:0000313" key="7">
    <source>
        <dbReference type="RefSeq" id="XP_028033833.1"/>
    </source>
</evidence>